<keyword evidence="1" id="KW-1133">Transmembrane helix</keyword>
<feature type="transmembrane region" description="Helical" evidence="1">
    <location>
        <begin position="227"/>
        <end position="244"/>
    </location>
</feature>
<keyword evidence="1" id="KW-0472">Membrane</keyword>
<gene>
    <name evidence="2" type="ORF">HGA07_24990</name>
</gene>
<evidence type="ECO:0000256" key="1">
    <source>
        <dbReference type="SAM" id="Phobius"/>
    </source>
</evidence>
<keyword evidence="3" id="KW-1185">Reference proteome</keyword>
<reference evidence="2 3" key="1">
    <citation type="submission" date="2020-04" db="EMBL/GenBank/DDBJ databases">
        <title>MicrobeNet Type strains.</title>
        <authorList>
            <person name="Nicholson A.C."/>
        </authorList>
    </citation>
    <scope>NUCLEOTIDE SEQUENCE [LARGE SCALE GENOMIC DNA]</scope>
    <source>
        <strain evidence="2 3">DSM 44445</strain>
    </source>
</reference>
<accession>A0A7X6M337</accession>
<feature type="transmembrane region" description="Helical" evidence="1">
    <location>
        <begin position="253"/>
        <end position="274"/>
    </location>
</feature>
<evidence type="ECO:0000313" key="3">
    <source>
        <dbReference type="Proteomes" id="UP000523447"/>
    </source>
</evidence>
<evidence type="ECO:0000313" key="2">
    <source>
        <dbReference type="EMBL" id="NKY88859.1"/>
    </source>
</evidence>
<feature type="transmembrane region" description="Helical" evidence="1">
    <location>
        <begin position="175"/>
        <end position="194"/>
    </location>
</feature>
<name>A0A7X6M337_9NOCA</name>
<dbReference type="EMBL" id="JAAXPE010000036">
    <property type="protein sequence ID" value="NKY88859.1"/>
    <property type="molecule type" value="Genomic_DNA"/>
</dbReference>
<dbReference type="AlphaFoldDB" id="A0A7X6M337"/>
<sequence length="319" mass="33816">MSGRLLPVTTYTAARGNSAWDGGVCVAECVEPTSNPHRPPSEQCGCGIYGFGDLQTLHSEYRRQAHAIVAVIALEGTVLEGERGYRAEAARIVALWADSTILGTELVARIRGNLPDVAYFDDVEELIAAHPGLRHTPAPRSAGDMSGAPRAGRSRGLLVGRWPVQRAQAVAVGRWWIRVGMWVSVLGWHGFVGADALLGLGRLADALIEVGRSATAAALTLGAPDEMWWGLLPLAVVAGLYIIAPTRMLARRFTYPAAVAARVTSASSIVAALLGHPSLAGSPVVWLTAVTVSVLIVIVRSEPKRNVLGSTQIRRSTLG</sequence>
<organism evidence="2 3">
    <name type="scientific">Nocardia veterana</name>
    <dbReference type="NCBI Taxonomy" id="132249"/>
    <lineage>
        <taxon>Bacteria</taxon>
        <taxon>Bacillati</taxon>
        <taxon>Actinomycetota</taxon>
        <taxon>Actinomycetes</taxon>
        <taxon>Mycobacteriales</taxon>
        <taxon>Nocardiaceae</taxon>
        <taxon>Nocardia</taxon>
    </lineage>
</organism>
<dbReference type="Proteomes" id="UP000523447">
    <property type="component" value="Unassembled WGS sequence"/>
</dbReference>
<keyword evidence="1" id="KW-0812">Transmembrane</keyword>
<comment type="caution">
    <text evidence="2">The sequence shown here is derived from an EMBL/GenBank/DDBJ whole genome shotgun (WGS) entry which is preliminary data.</text>
</comment>
<protein>
    <submittedName>
        <fullName evidence="2">Uncharacterized protein</fullName>
    </submittedName>
</protein>
<dbReference type="RefSeq" id="WP_169332996.1">
    <property type="nucleotide sequence ID" value="NZ_CAWPHS010000030.1"/>
</dbReference>
<proteinExistence type="predicted"/>
<feature type="transmembrane region" description="Helical" evidence="1">
    <location>
        <begin position="280"/>
        <end position="299"/>
    </location>
</feature>